<dbReference type="AlphaFoldDB" id="A0A401YZQ7"/>
<name>A0A401YZQ7_9ACTN</name>
<evidence type="ECO:0000313" key="3">
    <source>
        <dbReference type="Proteomes" id="UP000286931"/>
    </source>
</evidence>
<organism evidence="2 3">
    <name type="scientific">Embleya hyalina</name>
    <dbReference type="NCBI Taxonomy" id="516124"/>
    <lineage>
        <taxon>Bacteria</taxon>
        <taxon>Bacillati</taxon>
        <taxon>Actinomycetota</taxon>
        <taxon>Actinomycetes</taxon>
        <taxon>Kitasatosporales</taxon>
        <taxon>Streptomycetaceae</taxon>
        <taxon>Embleya</taxon>
    </lineage>
</organism>
<keyword evidence="3" id="KW-1185">Reference proteome</keyword>
<proteinExistence type="predicted"/>
<evidence type="ECO:0000256" key="1">
    <source>
        <dbReference type="SAM" id="Phobius"/>
    </source>
</evidence>
<accession>A0A401YZQ7</accession>
<dbReference type="Proteomes" id="UP000286931">
    <property type="component" value="Unassembled WGS sequence"/>
</dbReference>
<keyword evidence="1" id="KW-1133">Transmembrane helix</keyword>
<comment type="caution">
    <text evidence="2">The sequence shown here is derived from an EMBL/GenBank/DDBJ whole genome shotgun (WGS) entry which is preliminary data.</text>
</comment>
<feature type="transmembrane region" description="Helical" evidence="1">
    <location>
        <begin position="63"/>
        <end position="82"/>
    </location>
</feature>
<keyword evidence="1" id="KW-0812">Transmembrane</keyword>
<feature type="transmembrane region" description="Helical" evidence="1">
    <location>
        <begin position="183"/>
        <end position="204"/>
    </location>
</feature>
<dbReference type="EMBL" id="BIFH01000036">
    <property type="protein sequence ID" value="GCE00042.1"/>
    <property type="molecule type" value="Genomic_DNA"/>
</dbReference>
<dbReference type="PANTHER" id="PTHR36832">
    <property type="entry name" value="SLR1174 PROTEIN-RELATED"/>
    <property type="match status" value="1"/>
</dbReference>
<dbReference type="PANTHER" id="PTHR36832:SF2">
    <property type="entry name" value="INTEGRAL MEMBRANE PROTEIN"/>
    <property type="match status" value="1"/>
</dbReference>
<protein>
    <submittedName>
        <fullName evidence="2">ABC transporter permease</fullName>
    </submittedName>
</protein>
<sequence length="306" mass="33603">MPGLACSSAPPTPHAARGRDFTMSFASARPLRPDRPPDRRARLYRFGALFGAGFRRWSTYRQAALAGLFTNVVFGVMIYSLLRALADDGRRPGGYDTTQLATYVWVGQGILSVVHVWSWNELADRVRSGDVTADLLRPIDPFEAFLAADLGRAAYAVLARMVVPILAGGLMFTLYIPHRLHTVPLFVLSLTLGTVLSFALRYLVNLGAFWLLDARGLSAVWLLASGVFAGTFFPLRFLPEWAQAVLWFGTPFPGLFQIPLDVLVERPGPAQQIGSVVLQLVWVAILIPLVSRVQRAATDRLVIQGG</sequence>
<reference evidence="2 3" key="1">
    <citation type="submission" date="2018-12" db="EMBL/GenBank/DDBJ databases">
        <title>Draft genome sequence of Embleya hyalina NBRC 13850T.</title>
        <authorList>
            <person name="Komaki H."/>
            <person name="Hosoyama A."/>
            <person name="Kimura A."/>
            <person name="Ichikawa N."/>
            <person name="Tamura T."/>
        </authorList>
    </citation>
    <scope>NUCLEOTIDE SEQUENCE [LARGE SCALE GENOMIC DNA]</scope>
    <source>
        <strain evidence="2 3">NBRC 13850</strain>
    </source>
</reference>
<dbReference type="InterPro" id="IPR010390">
    <property type="entry name" value="ABC-2_transporter-like"/>
</dbReference>
<feature type="transmembrane region" description="Helical" evidence="1">
    <location>
        <begin position="270"/>
        <end position="290"/>
    </location>
</feature>
<feature type="transmembrane region" description="Helical" evidence="1">
    <location>
        <begin position="216"/>
        <end position="238"/>
    </location>
</feature>
<keyword evidence="1" id="KW-0472">Membrane</keyword>
<dbReference type="Pfam" id="PF06182">
    <property type="entry name" value="ABC2_membrane_6"/>
    <property type="match status" value="1"/>
</dbReference>
<gene>
    <name evidence="2" type="ORF">EHYA_07766</name>
</gene>
<feature type="transmembrane region" description="Helical" evidence="1">
    <location>
        <begin position="153"/>
        <end position="176"/>
    </location>
</feature>
<evidence type="ECO:0000313" key="2">
    <source>
        <dbReference type="EMBL" id="GCE00042.1"/>
    </source>
</evidence>